<dbReference type="Pfam" id="PF16560">
    <property type="entry name" value="SAPI"/>
    <property type="match status" value="1"/>
</dbReference>
<organism evidence="1 2">
    <name type="scientific">Staphylococcus haemolyticus</name>
    <dbReference type="NCBI Taxonomy" id="1283"/>
    <lineage>
        <taxon>Bacteria</taxon>
        <taxon>Bacillati</taxon>
        <taxon>Bacillota</taxon>
        <taxon>Bacilli</taxon>
        <taxon>Bacillales</taxon>
        <taxon>Staphylococcaceae</taxon>
        <taxon>Staphylococcus</taxon>
    </lineage>
</organism>
<sequence>MDLGQLEHNYFDNRASAVLKYFLIASRKAEGQPFSFTLENDPFEMVYYSYDEKLFAHIKVDNISTLREHFEIASINHTEKLLKVIEDSYKGYELHDGRHLTLDQFLYEWIFEDDYLMIGLKNYATSKNKSVFDMVGHDFNIDEVEGIQASTNDVIGSITVAHELATGLNNPSKEVVSGLKLITEYVQNENANEQDFEQLEIDLNRLKSSYNNK</sequence>
<dbReference type="Gene3D" id="3.30.1300.50">
    <property type="entry name" value="Putative mobile pathogenicity island, N-terminal domain"/>
    <property type="match status" value="1"/>
</dbReference>
<protein>
    <submittedName>
        <fullName evidence="1">Pathogenicity island protein</fullName>
    </submittedName>
</protein>
<dbReference type="EMBL" id="JAVSOO010000051">
    <property type="protein sequence ID" value="MDT4287734.1"/>
    <property type="molecule type" value="Genomic_DNA"/>
</dbReference>
<evidence type="ECO:0000313" key="2">
    <source>
        <dbReference type="Proteomes" id="UP001269271"/>
    </source>
</evidence>
<dbReference type="Proteomes" id="UP001269271">
    <property type="component" value="Unassembled WGS sequence"/>
</dbReference>
<dbReference type="InterPro" id="IPR032351">
    <property type="entry name" value="SAPI"/>
</dbReference>
<evidence type="ECO:0000313" key="1">
    <source>
        <dbReference type="EMBL" id="MDT4287734.1"/>
    </source>
</evidence>
<dbReference type="RefSeq" id="WP_053037893.1">
    <property type="nucleotide sequence ID" value="NZ_CUFG01000041.1"/>
</dbReference>
<gene>
    <name evidence="1" type="ORF">RO950_12230</name>
</gene>
<name>A0ABU3IN13_STAHA</name>
<proteinExistence type="predicted"/>
<keyword evidence="2" id="KW-1185">Reference proteome</keyword>
<accession>A0ABU3IN13</accession>
<reference evidence="1 2" key="1">
    <citation type="submission" date="2023-08" db="EMBL/GenBank/DDBJ databases">
        <title>Genomic surveillance of Staphylococcus haemolyticus neonatal outbreak in southern France.</title>
        <authorList>
            <person name="Magnan C."/>
            <person name="Morsli M."/>
            <person name="Thiery B."/>
            <person name="Salipante F."/>
            <person name="Attar J."/>
            <person name="Massimo D.M."/>
            <person name="Ory J."/>
            <person name="Pantel A."/>
            <person name="Lavigne J.-P."/>
        </authorList>
    </citation>
    <scope>NUCLEOTIDE SEQUENCE [LARGE SCALE GENOMIC DNA]</scope>
    <source>
        <strain evidence="1 2">NSH026</strain>
    </source>
</reference>
<dbReference type="Gene3D" id="1.20.58.700">
    <property type="match status" value="1"/>
</dbReference>
<comment type="caution">
    <text evidence="1">The sequence shown here is derived from an EMBL/GenBank/DDBJ whole genome shotgun (WGS) entry which is preliminary data.</text>
</comment>
<dbReference type="InterPro" id="IPR043104">
    <property type="entry name" value="SAPI_N"/>
</dbReference>